<organism evidence="1 2">
    <name type="scientific">Brassica carinata</name>
    <name type="common">Ethiopian mustard</name>
    <name type="synonym">Abyssinian cabbage</name>
    <dbReference type="NCBI Taxonomy" id="52824"/>
    <lineage>
        <taxon>Eukaryota</taxon>
        <taxon>Viridiplantae</taxon>
        <taxon>Streptophyta</taxon>
        <taxon>Embryophyta</taxon>
        <taxon>Tracheophyta</taxon>
        <taxon>Spermatophyta</taxon>
        <taxon>Magnoliopsida</taxon>
        <taxon>eudicotyledons</taxon>
        <taxon>Gunneridae</taxon>
        <taxon>Pentapetalae</taxon>
        <taxon>rosids</taxon>
        <taxon>malvids</taxon>
        <taxon>Brassicales</taxon>
        <taxon>Brassicaceae</taxon>
        <taxon>Brassiceae</taxon>
        <taxon>Brassica</taxon>
    </lineage>
</organism>
<keyword evidence="2" id="KW-1185">Reference proteome</keyword>
<gene>
    <name evidence="1" type="ORF">Bca52824_065442</name>
</gene>
<sequence>MVHPLTVSGKDHLESPVEMLFLFRNSKLAWLDLTRTHHSSSFFVRRRFCRRRMAEEQLYQQMYQLGDVLNEATDSLIFQGLIHERHVQLLHAAGISSYTLLITYMRAESHPKNPPIIMLLASATLNIIVEETDRIRDLRTAEKNLQTTASNIGKTDQRHNLNKNKKRIEELTTALALRPDTAANVGQRAHWTREKEACETRVANMEQNN</sequence>
<dbReference type="EMBL" id="JAAMPC010000013">
    <property type="protein sequence ID" value="KAG2270887.1"/>
    <property type="molecule type" value="Genomic_DNA"/>
</dbReference>
<name>A0A8X7U9N0_BRACI</name>
<dbReference type="Proteomes" id="UP000886595">
    <property type="component" value="Unassembled WGS sequence"/>
</dbReference>
<evidence type="ECO:0000313" key="2">
    <source>
        <dbReference type="Proteomes" id="UP000886595"/>
    </source>
</evidence>
<accession>A0A8X7U9N0</accession>
<reference evidence="1 2" key="1">
    <citation type="submission" date="2020-02" db="EMBL/GenBank/DDBJ databases">
        <authorList>
            <person name="Ma Q."/>
            <person name="Huang Y."/>
            <person name="Song X."/>
            <person name="Pei D."/>
        </authorList>
    </citation>
    <scope>NUCLEOTIDE SEQUENCE [LARGE SCALE GENOMIC DNA]</scope>
    <source>
        <strain evidence="1">Sxm20200214</strain>
        <tissue evidence="1">Leaf</tissue>
    </source>
</reference>
<comment type="caution">
    <text evidence="1">The sequence shown here is derived from an EMBL/GenBank/DDBJ whole genome shotgun (WGS) entry which is preliminary data.</text>
</comment>
<evidence type="ECO:0000313" key="1">
    <source>
        <dbReference type="EMBL" id="KAG2270887.1"/>
    </source>
</evidence>
<dbReference type="AlphaFoldDB" id="A0A8X7U9N0"/>
<proteinExistence type="predicted"/>
<protein>
    <submittedName>
        <fullName evidence="1">Uncharacterized protein</fullName>
    </submittedName>
</protein>